<dbReference type="EMBL" id="JAEPRA010000029">
    <property type="protein sequence ID" value="KAG2171891.1"/>
    <property type="molecule type" value="Genomic_DNA"/>
</dbReference>
<evidence type="ECO:0008006" key="3">
    <source>
        <dbReference type="Google" id="ProtNLM"/>
    </source>
</evidence>
<evidence type="ECO:0000313" key="1">
    <source>
        <dbReference type="EMBL" id="KAG2171891.1"/>
    </source>
</evidence>
<dbReference type="InterPro" id="IPR022698">
    <property type="entry name" value="OrsD"/>
</dbReference>
<dbReference type="Proteomes" id="UP000612746">
    <property type="component" value="Unassembled WGS sequence"/>
</dbReference>
<protein>
    <recommendedName>
        <fullName evidence="3">C2H2-type domain-containing protein</fullName>
    </recommendedName>
</protein>
<sequence length="255" mass="29453">MSEHSTTASMMEADRDGLPSYLRVLPEFRVVLCITHGCCYTRQNLSRHLSEKHQLKGRERQRIESSSHLNDIATCMTDVVQPPDGTKEIRGLPAVPGFLCLLSNCSFRSTSRNWMQKHYNKKHQWKVVKDGAMPRNEAHLQTLFQQPHFVQYFEVDLADQVPQSSNTQYEYPHANTANNAPVPSPSPVLDNALDQIMGRYQRVGLIEEPYWFKKTKIIEHNQIINQVQSQPQRDTVEDARHVSELTPWMKRTSIQ</sequence>
<keyword evidence="2" id="KW-1185">Reference proteome</keyword>
<evidence type="ECO:0000313" key="2">
    <source>
        <dbReference type="Proteomes" id="UP000612746"/>
    </source>
</evidence>
<proteinExistence type="predicted"/>
<accession>A0A8H7U6T7</accession>
<gene>
    <name evidence="1" type="ORF">INT44_006120</name>
</gene>
<organism evidence="1 2">
    <name type="scientific">Umbelopsis vinacea</name>
    <dbReference type="NCBI Taxonomy" id="44442"/>
    <lineage>
        <taxon>Eukaryota</taxon>
        <taxon>Fungi</taxon>
        <taxon>Fungi incertae sedis</taxon>
        <taxon>Mucoromycota</taxon>
        <taxon>Mucoromycotina</taxon>
        <taxon>Umbelopsidomycetes</taxon>
        <taxon>Umbelopsidales</taxon>
        <taxon>Umbelopsidaceae</taxon>
        <taxon>Umbelopsis</taxon>
    </lineage>
</organism>
<name>A0A8H7U6T7_9FUNG</name>
<comment type="caution">
    <text evidence="1">The sequence shown here is derived from an EMBL/GenBank/DDBJ whole genome shotgun (WGS) entry which is preliminary data.</text>
</comment>
<reference evidence="1" key="1">
    <citation type="submission" date="2020-12" db="EMBL/GenBank/DDBJ databases">
        <title>Metabolic potential, ecology and presence of endohyphal bacteria is reflected in genomic diversity of Mucoromycotina.</title>
        <authorList>
            <person name="Muszewska A."/>
            <person name="Okrasinska A."/>
            <person name="Steczkiewicz K."/>
            <person name="Drgas O."/>
            <person name="Orlowska M."/>
            <person name="Perlinska-Lenart U."/>
            <person name="Aleksandrzak-Piekarczyk T."/>
            <person name="Szatraj K."/>
            <person name="Zielenkiewicz U."/>
            <person name="Pilsyk S."/>
            <person name="Malc E."/>
            <person name="Mieczkowski P."/>
            <person name="Kruszewska J.S."/>
            <person name="Biernat P."/>
            <person name="Pawlowska J."/>
        </authorList>
    </citation>
    <scope>NUCLEOTIDE SEQUENCE</scope>
    <source>
        <strain evidence="1">WA0000051536</strain>
    </source>
</reference>
<dbReference type="Pfam" id="PF12013">
    <property type="entry name" value="OrsD"/>
    <property type="match status" value="1"/>
</dbReference>
<dbReference type="AlphaFoldDB" id="A0A8H7U6T7"/>
<feature type="non-terminal residue" evidence="1">
    <location>
        <position position="255"/>
    </location>
</feature>